<dbReference type="OrthoDB" id="7391081at2"/>
<dbReference type="SUPFAM" id="SSF141371">
    <property type="entry name" value="PilZ domain-like"/>
    <property type="match status" value="1"/>
</dbReference>
<dbReference type="RefSeq" id="WP_160609213.1">
    <property type="nucleotide sequence ID" value="NZ_WTYF01000004.1"/>
</dbReference>
<gene>
    <name evidence="2" type="ORF">GRI42_12315</name>
</gene>
<protein>
    <submittedName>
        <fullName evidence="2">PilZ domain-containing protein</fullName>
    </submittedName>
</protein>
<accession>A0A844Y4T8</accession>
<sequence>MIDTRNLNRDSLFLTATLHAGPAGEAVRVKVRNLSDGGMMAEGLLPLSRGDRVTVELRNTKPVRGVVAWTQGNRFGIAFEEEIDAKAARAVMAVSESVAPRHTRPIGFYQRDPSQLRKL</sequence>
<organism evidence="2 3">
    <name type="scientific">Qipengyuania gaetbuli</name>
    <dbReference type="NCBI Taxonomy" id="266952"/>
    <lineage>
        <taxon>Bacteria</taxon>
        <taxon>Pseudomonadati</taxon>
        <taxon>Pseudomonadota</taxon>
        <taxon>Alphaproteobacteria</taxon>
        <taxon>Sphingomonadales</taxon>
        <taxon>Erythrobacteraceae</taxon>
        <taxon>Qipengyuania</taxon>
    </lineage>
</organism>
<comment type="caution">
    <text evidence="2">The sequence shown here is derived from an EMBL/GenBank/DDBJ whole genome shotgun (WGS) entry which is preliminary data.</text>
</comment>
<name>A0A844Y4T8_9SPHN</name>
<evidence type="ECO:0000313" key="2">
    <source>
        <dbReference type="EMBL" id="MXO52088.1"/>
    </source>
</evidence>
<dbReference type="InterPro" id="IPR009875">
    <property type="entry name" value="PilZ_domain"/>
</dbReference>
<dbReference type="Pfam" id="PF07238">
    <property type="entry name" value="PilZ"/>
    <property type="match status" value="1"/>
</dbReference>
<evidence type="ECO:0000259" key="1">
    <source>
        <dbReference type="Pfam" id="PF07238"/>
    </source>
</evidence>
<dbReference type="EMBL" id="WTYF01000004">
    <property type="protein sequence ID" value="MXO52088.1"/>
    <property type="molecule type" value="Genomic_DNA"/>
</dbReference>
<reference evidence="2 3" key="1">
    <citation type="submission" date="2019-12" db="EMBL/GenBank/DDBJ databases">
        <title>Genomic-based taxomic classification of the family Erythrobacteraceae.</title>
        <authorList>
            <person name="Xu L."/>
        </authorList>
    </citation>
    <scope>NUCLEOTIDE SEQUENCE [LARGE SCALE GENOMIC DNA]</scope>
    <source>
        <strain evidence="2 3">DSM 16225</strain>
    </source>
</reference>
<dbReference type="AlphaFoldDB" id="A0A844Y4T8"/>
<evidence type="ECO:0000313" key="3">
    <source>
        <dbReference type="Proteomes" id="UP000444185"/>
    </source>
</evidence>
<dbReference type="GO" id="GO:0035438">
    <property type="term" value="F:cyclic-di-GMP binding"/>
    <property type="evidence" value="ECO:0007669"/>
    <property type="project" value="InterPro"/>
</dbReference>
<proteinExistence type="predicted"/>
<keyword evidence="3" id="KW-1185">Reference proteome</keyword>
<dbReference type="Proteomes" id="UP000444185">
    <property type="component" value="Unassembled WGS sequence"/>
</dbReference>
<feature type="domain" description="PilZ" evidence="1">
    <location>
        <begin position="23"/>
        <end position="89"/>
    </location>
</feature>